<comment type="function">
    <text evidence="3">Probable phosphatase.</text>
</comment>
<feature type="region of interest" description="Disordered" evidence="5">
    <location>
        <begin position="1"/>
        <end position="45"/>
    </location>
</feature>
<feature type="compositionally biased region" description="Basic residues" evidence="5">
    <location>
        <begin position="1"/>
        <end position="10"/>
    </location>
</feature>
<dbReference type="PROSITE" id="PS50969">
    <property type="entry name" value="FCP1"/>
    <property type="match status" value="1"/>
</dbReference>
<dbReference type="SUPFAM" id="SSF56784">
    <property type="entry name" value="HAD-like"/>
    <property type="match status" value="1"/>
</dbReference>
<keyword evidence="1" id="KW-0378">Hydrolase</keyword>
<name>A0A8D7AMF7_MUSAM</name>
<sequence length="472" mass="52831">MPGPRMKRKSDKGCVRLHNVHARHRSSKKSENSPSEINTEVDASIQIHHDGNFSNTISSRMEQSGCDSTITGFDGASAELLNLSSSPPDPLSTERMLQGSSSTAIAPELETIFSPNFEDGDSHLNSTNHGYEVQNENPGLPNLVADEGDDGNSGFSDYQACSLFDFCFSESAPSLPFDDSMDFTDVSCHHYEFTTSDILTDVAERYMMLPFLGRNTETGGAHDNESIQEIMMNSNDAYLATHQESDMNYLSGDLGEIECLNPQLVFRTSPDLSREVSSSCPTLLQKETQQGKPITLVLDLDETLVHSTLEYCDDADFTFPVFFNMKEHTVYVRRRPFLQMFLERVAQMFEIVIFTASLSIYASQLLDILDPDNKIISGRIYRESCIFSDDTYTKDLSILGVDLAKVVIIDNSPQVVFRLQVNNGIPIKSWFDDPSDHALVQLLPFLETLVDAEDVRPIIANRFSNKEQQQFV</sequence>
<evidence type="ECO:0000256" key="3">
    <source>
        <dbReference type="ARBA" id="ARBA00037324"/>
    </source>
</evidence>
<organism evidence="7">
    <name type="scientific">Musa acuminata subsp. malaccensis</name>
    <name type="common">Wild banana</name>
    <name type="synonym">Musa malaccensis</name>
    <dbReference type="NCBI Taxonomy" id="214687"/>
    <lineage>
        <taxon>Eukaryota</taxon>
        <taxon>Viridiplantae</taxon>
        <taxon>Streptophyta</taxon>
        <taxon>Embryophyta</taxon>
        <taxon>Tracheophyta</taxon>
        <taxon>Spermatophyta</taxon>
        <taxon>Magnoliopsida</taxon>
        <taxon>Liliopsida</taxon>
        <taxon>Zingiberales</taxon>
        <taxon>Musaceae</taxon>
        <taxon>Musa</taxon>
    </lineage>
</organism>
<proteinExistence type="inferred from homology"/>
<dbReference type="AlphaFoldDB" id="A0A8D7AMF7"/>
<dbReference type="InterPro" id="IPR023214">
    <property type="entry name" value="HAD_sf"/>
</dbReference>
<dbReference type="InterPro" id="IPR050365">
    <property type="entry name" value="TIM50"/>
</dbReference>
<evidence type="ECO:0000256" key="5">
    <source>
        <dbReference type="SAM" id="MobiDB-lite"/>
    </source>
</evidence>
<dbReference type="InterPro" id="IPR011948">
    <property type="entry name" value="Dullard_phosphatase"/>
</dbReference>
<evidence type="ECO:0000256" key="1">
    <source>
        <dbReference type="ARBA" id="ARBA00022801"/>
    </source>
</evidence>
<dbReference type="CDD" id="cd07521">
    <property type="entry name" value="HAD_FCP1-like"/>
    <property type="match status" value="1"/>
</dbReference>
<dbReference type="InterPro" id="IPR036412">
    <property type="entry name" value="HAD-like_sf"/>
</dbReference>
<feature type="region of interest" description="Disordered" evidence="5">
    <location>
        <begin position="79"/>
        <end position="101"/>
    </location>
</feature>
<dbReference type="InterPro" id="IPR004274">
    <property type="entry name" value="FCP1_dom"/>
</dbReference>
<dbReference type="Gene3D" id="3.40.50.1000">
    <property type="entry name" value="HAD superfamily/HAD-like"/>
    <property type="match status" value="1"/>
</dbReference>
<dbReference type="PANTHER" id="PTHR12210">
    <property type="entry name" value="DULLARD PROTEIN PHOSPHATASE"/>
    <property type="match status" value="1"/>
</dbReference>
<gene>
    <name evidence="7" type="ORF">GSMUA_186320.1</name>
</gene>
<accession>A0A8D7AMF7</accession>
<dbReference type="GO" id="GO:0004721">
    <property type="term" value="F:phosphoprotein phosphatase activity"/>
    <property type="evidence" value="ECO:0007669"/>
    <property type="project" value="UniProtKB-KW"/>
</dbReference>
<dbReference type="NCBIfam" id="TIGR02251">
    <property type="entry name" value="HIF-SF_euk"/>
    <property type="match status" value="1"/>
</dbReference>
<dbReference type="GO" id="GO:0005634">
    <property type="term" value="C:nucleus"/>
    <property type="evidence" value="ECO:0007669"/>
    <property type="project" value="UniProtKB-ARBA"/>
</dbReference>
<keyword evidence="2" id="KW-0904">Protein phosphatase</keyword>
<evidence type="ECO:0000256" key="2">
    <source>
        <dbReference type="ARBA" id="ARBA00022912"/>
    </source>
</evidence>
<feature type="domain" description="FCP1 homology" evidence="6">
    <location>
        <begin position="289"/>
        <end position="449"/>
    </location>
</feature>
<dbReference type="FunFam" id="3.40.50.1000:FF:000015">
    <property type="entry name" value="CTD small phosphatase-like protein 2"/>
    <property type="match status" value="1"/>
</dbReference>
<reference evidence="7" key="1">
    <citation type="submission" date="2021-03" db="EMBL/GenBank/DDBJ databases">
        <authorList>
            <consortium name="Genoscope - CEA"/>
            <person name="William W."/>
        </authorList>
    </citation>
    <scope>NUCLEOTIDE SEQUENCE</scope>
    <source>
        <strain evidence="7">Doubled-haploid Pahang</strain>
    </source>
</reference>
<dbReference type="SMART" id="SM00577">
    <property type="entry name" value="CPDc"/>
    <property type="match status" value="1"/>
</dbReference>
<dbReference type="EMBL" id="HG996468">
    <property type="protein sequence ID" value="CAG1851934.1"/>
    <property type="molecule type" value="Genomic_DNA"/>
</dbReference>
<evidence type="ECO:0000259" key="6">
    <source>
        <dbReference type="PROSITE" id="PS50969"/>
    </source>
</evidence>
<feature type="compositionally biased region" description="Basic residues" evidence="5">
    <location>
        <begin position="18"/>
        <end position="27"/>
    </location>
</feature>
<evidence type="ECO:0000313" key="7">
    <source>
        <dbReference type="EMBL" id="CAG1851934.1"/>
    </source>
</evidence>
<dbReference type="Pfam" id="PF03031">
    <property type="entry name" value="NIF"/>
    <property type="match status" value="1"/>
</dbReference>
<evidence type="ECO:0000256" key="4">
    <source>
        <dbReference type="ARBA" id="ARBA00038355"/>
    </source>
</evidence>
<protein>
    <submittedName>
        <fullName evidence="7">(wild Malaysian banana) hypothetical protein</fullName>
    </submittedName>
</protein>
<comment type="similarity">
    <text evidence="4">Belongs to the CTDSPL2 family.</text>
</comment>